<dbReference type="InterPro" id="IPR036915">
    <property type="entry name" value="Cyclin-like_sf"/>
</dbReference>
<organism evidence="3 4">
    <name type="scientific">Basidiobolus ranarum</name>
    <dbReference type="NCBI Taxonomy" id="34480"/>
    <lineage>
        <taxon>Eukaryota</taxon>
        <taxon>Fungi</taxon>
        <taxon>Fungi incertae sedis</taxon>
        <taxon>Zoopagomycota</taxon>
        <taxon>Entomophthoromycotina</taxon>
        <taxon>Basidiobolomycetes</taxon>
        <taxon>Basidiobolales</taxon>
        <taxon>Basidiobolaceae</taxon>
        <taxon>Basidiobolus</taxon>
    </lineage>
</organism>
<protein>
    <recommendedName>
        <fullName evidence="2">Cyclin-like domain-containing protein</fullName>
    </recommendedName>
</protein>
<keyword evidence="4" id="KW-1185">Reference proteome</keyword>
<feature type="compositionally biased region" description="Low complexity" evidence="1">
    <location>
        <begin position="58"/>
        <end position="76"/>
    </location>
</feature>
<feature type="domain" description="Cyclin-like" evidence="2">
    <location>
        <begin position="125"/>
        <end position="212"/>
    </location>
</feature>
<evidence type="ECO:0000313" key="3">
    <source>
        <dbReference type="EMBL" id="KAK9721729.1"/>
    </source>
</evidence>
<dbReference type="Proteomes" id="UP001479436">
    <property type="component" value="Unassembled WGS sequence"/>
</dbReference>
<accession>A0ABR2W6N3</accession>
<dbReference type="EMBL" id="JASJQH010006970">
    <property type="protein sequence ID" value="KAK9721729.1"/>
    <property type="molecule type" value="Genomic_DNA"/>
</dbReference>
<evidence type="ECO:0000313" key="4">
    <source>
        <dbReference type="Proteomes" id="UP001479436"/>
    </source>
</evidence>
<proteinExistence type="predicted"/>
<dbReference type="Pfam" id="PF08613">
    <property type="entry name" value="Cyclin"/>
    <property type="match status" value="1"/>
</dbReference>
<dbReference type="Gene3D" id="1.10.472.10">
    <property type="entry name" value="Cyclin-like"/>
    <property type="match status" value="1"/>
</dbReference>
<evidence type="ECO:0000259" key="2">
    <source>
        <dbReference type="SMART" id="SM00385"/>
    </source>
</evidence>
<dbReference type="PANTHER" id="PTHR15615">
    <property type="match status" value="1"/>
</dbReference>
<comment type="caution">
    <text evidence="3">The sequence shown here is derived from an EMBL/GenBank/DDBJ whole genome shotgun (WGS) entry which is preliminary data.</text>
</comment>
<reference evidence="3 4" key="1">
    <citation type="submission" date="2023-04" db="EMBL/GenBank/DDBJ databases">
        <title>Genome of Basidiobolus ranarum AG-B5.</title>
        <authorList>
            <person name="Stajich J.E."/>
            <person name="Carter-House D."/>
            <person name="Gryganskyi A."/>
        </authorList>
    </citation>
    <scope>NUCLEOTIDE SEQUENCE [LARGE SCALE GENOMIC DNA]</scope>
    <source>
        <strain evidence="3 4">AG-B5</strain>
    </source>
</reference>
<dbReference type="CDD" id="cd20557">
    <property type="entry name" value="CYCLIN_ScPCL1-like"/>
    <property type="match status" value="1"/>
</dbReference>
<evidence type="ECO:0000256" key="1">
    <source>
        <dbReference type="SAM" id="MobiDB-lite"/>
    </source>
</evidence>
<dbReference type="SMART" id="SM00385">
    <property type="entry name" value="CYCLIN"/>
    <property type="match status" value="1"/>
</dbReference>
<feature type="region of interest" description="Disordered" evidence="1">
    <location>
        <begin position="58"/>
        <end position="77"/>
    </location>
</feature>
<gene>
    <name evidence="3" type="ORF">K7432_003196</name>
</gene>
<name>A0ABR2W6N3_9FUNG</name>
<dbReference type="InterPro" id="IPR013763">
    <property type="entry name" value="Cyclin-like_dom"/>
</dbReference>
<dbReference type="SUPFAM" id="SSF47954">
    <property type="entry name" value="Cyclin-like"/>
    <property type="match status" value="1"/>
</dbReference>
<dbReference type="PANTHER" id="PTHR15615:SF108">
    <property type="entry name" value="PROTEIN CNPPD1"/>
    <property type="match status" value="1"/>
</dbReference>
<sequence>MIESNNIVTSAHNAIGKYFRNSTQKEGVKIEKEGTKVEKENENSLKSKSRVRISFTRRSQRTISTSSSTTSATSITELPTQDLDEQLKLHLVNILSKTINHLFECGDQSPSTSINAPKYLPKLDDFISRIHRRGNLTFVNLLTALLYLIRLKELRPTCKGSYGSGHRLFLAALILANKYLQDGAYHNKTWYKVIEGVYSLNEINQMERELLDLLKYELCVTKVDWLEFIKIMDGKVTRSWGRCGVVSDPGFLFEKATKRIDDPMGPS</sequence>
<dbReference type="InterPro" id="IPR013922">
    <property type="entry name" value="Cyclin_PHO80-like"/>
</dbReference>